<dbReference type="PANTHER" id="PTHR14919">
    <property type="entry name" value="KPL2-RELATED"/>
    <property type="match status" value="1"/>
</dbReference>
<dbReference type="Gene3D" id="3.40.50.300">
    <property type="entry name" value="P-loop containing nucleotide triphosphate hydrolases"/>
    <property type="match status" value="1"/>
</dbReference>
<sequence>DYMADHDQQYLVELDANQHPNILFKQLMSRLSCFVLRPAAVPTRLMNDPEEEELPEEIDTDELMRTLGAKEMVAPRFRWRRSKWLRNCPVALHEGNMIPGKPEFAVSFLDKMYVLSSAEAMDKFLKNPRPYLLPPQPRPPCKITIQGPPLSGKTTLCHLLAQKYGAQVLDINTLIKPRMEEERKTQLQRAKEESTENAIITIKQKIKDEIEAAAKEAEQQETNSEIEETVAETDADLEKTEDEETDQEKDKEPVDGENEDKAEKDEVIKEPSEPTTKAPTPPPPVEVDDKHPEVIALVEAAMVEAEKMPVVLPPEVYIEIMEEAIKNVEKDLRKNGEDGPMNGGWILDNFPCTRDQWGVAFDKGLIPDDVIYLKDNSEEGKFLTKRWYKLNQTEIDAKHQLRVQEEARVKAKAEEEARIKAEEERLANEEAIRQAKEEERQRRLEEGEDLSDEEGVEDEEEEDRVARKHANKDEDDRQGDQAKPPPIREGERPEDTQTEDGDGAESTIEVIPEKIEDPLPPEGPEYDAYKIKRKDYDTEWATCSALITGNTGAEPVIIELDAKKEEGVMFDTARQLELPYQYAAWEYSGMDIDEEEEDLEADLNEEEEAEEEEESEDPNRSKKKPLGDVNYYCPVALKENGVLYPGNPEIGAKYREKV</sequence>
<dbReference type="Pfam" id="PF17213">
    <property type="entry name" value="Hydin_ADK"/>
    <property type="match status" value="1"/>
</dbReference>
<feature type="compositionally biased region" description="Acidic residues" evidence="1">
    <location>
        <begin position="224"/>
        <end position="247"/>
    </location>
</feature>
<feature type="non-terminal residue" evidence="2">
    <location>
        <position position="1"/>
    </location>
</feature>
<proteinExistence type="predicted"/>
<dbReference type="AlphaFoldDB" id="A0A8J1T9V2"/>
<feature type="compositionally biased region" description="Acidic residues" evidence="1">
    <location>
        <begin position="591"/>
        <end position="616"/>
    </location>
</feature>
<dbReference type="PANTHER" id="PTHR14919:SF0">
    <property type="entry name" value="SPERM FLAGELLAR PROTEIN 2"/>
    <property type="match status" value="1"/>
</dbReference>
<accession>A0A8J1T9V2</accession>
<dbReference type="SUPFAM" id="SSF52540">
    <property type="entry name" value="P-loop containing nucleoside triphosphate hydrolases"/>
    <property type="match status" value="1"/>
</dbReference>
<feature type="region of interest" description="Disordered" evidence="1">
    <location>
        <begin position="589"/>
        <end position="627"/>
    </location>
</feature>
<feature type="region of interest" description="Disordered" evidence="1">
    <location>
        <begin position="415"/>
        <end position="528"/>
    </location>
</feature>
<feature type="compositionally biased region" description="Basic and acidic residues" evidence="1">
    <location>
        <begin position="248"/>
        <end position="272"/>
    </location>
</feature>
<feature type="compositionally biased region" description="Basic and acidic residues" evidence="1">
    <location>
        <begin position="415"/>
        <end position="445"/>
    </location>
</feature>
<feature type="compositionally biased region" description="Basic and acidic residues" evidence="1">
    <location>
        <begin position="471"/>
        <end position="495"/>
    </location>
</feature>
<dbReference type="Proteomes" id="UP000749559">
    <property type="component" value="Unassembled WGS sequence"/>
</dbReference>
<feature type="compositionally biased region" description="Acidic residues" evidence="1">
    <location>
        <begin position="446"/>
        <end position="463"/>
    </location>
</feature>
<evidence type="ECO:0000256" key="1">
    <source>
        <dbReference type="SAM" id="MobiDB-lite"/>
    </source>
</evidence>
<dbReference type="OrthoDB" id="439792at2759"/>
<organism evidence="2 3">
    <name type="scientific">Owenia fusiformis</name>
    <name type="common">Polychaete worm</name>
    <dbReference type="NCBI Taxonomy" id="6347"/>
    <lineage>
        <taxon>Eukaryota</taxon>
        <taxon>Metazoa</taxon>
        <taxon>Spiralia</taxon>
        <taxon>Lophotrochozoa</taxon>
        <taxon>Annelida</taxon>
        <taxon>Polychaeta</taxon>
        <taxon>Sedentaria</taxon>
        <taxon>Canalipalpata</taxon>
        <taxon>Sabellida</taxon>
        <taxon>Oweniida</taxon>
        <taxon>Oweniidae</taxon>
        <taxon>Owenia</taxon>
    </lineage>
</organism>
<gene>
    <name evidence="2" type="ORF">OFUS_LOCUS24132</name>
</gene>
<reference evidence="2" key="1">
    <citation type="submission" date="2022-03" db="EMBL/GenBank/DDBJ databases">
        <authorList>
            <person name="Martin C."/>
        </authorList>
    </citation>
    <scope>NUCLEOTIDE SEQUENCE</scope>
</reference>
<dbReference type="InterPro" id="IPR052634">
    <property type="entry name" value="Sperm_flagellar-bone_growth"/>
</dbReference>
<feature type="non-terminal residue" evidence="2">
    <location>
        <position position="658"/>
    </location>
</feature>
<protein>
    <submittedName>
        <fullName evidence="2">Uncharacterized protein</fullName>
    </submittedName>
</protein>
<keyword evidence="3" id="KW-1185">Reference proteome</keyword>
<dbReference type="InterPro" id="IPR027417">
    <property type="entry name" value="P-loop_NTPase"/>
</dbReference>
<evidence type="ECO:0000313" key="2">
    <source>
        <dbReference type="EMBL" id="CAH1800213.1"/>
    </source>
</evidence>
<comment type="caution">
    <text evidence="2">The sequence shown here is derived from an EMBL/GenBank/DDBJ whole genome shotgun (WGS) entry which is preliminary data.</text>
</comment>
<dbReference type="EMBL" id="CAIIXF020000011">
    <property type="protein sequence ID" value="CAH1800213.1"/>
    <property type="molecule type" value="Genomic_DNA"/>
</dbReference>
<dbReference type="InterPro" id="IPR033768">
    <property type="entry name" value="Hydin_ADK"/>
</dbReference>
<evidence type="ECO:0000313" key="3">
    <source>
        <dbReference type="Proteomes" id="UP000749559"/>
    </source>
</evidence>
<name>A0A8J1T9V2_OWEFU</name>
<feature type="region of interest" description="Disordered" evidence="1">
    <location>
        <begin position="213"/>
        <end position="289"/>
    </location>
</feature>